<dbReference type="AlphaFoldDB" id="A0A438EPK8"/>
<dbReference type="Pfam" id="PF25597">
    <property type="entry name" value="SH3_retrovirus"/>
    <property type="match status" value="1"/>
</dbReference>
<dbReference type="PANTHER" id="PTHR42648">
    <property type="entry name" value="TRANSPOSASE, PUTATIVE-RELATED"/>
    <property type="match status" value="1"/>
</dbReference>
<dbReference type="Proteomes" id="UP000288805">
    <property type="component" value="Unassembled WGS sequence"/>
</dbReference>
<proteinExistence type="predicted"/>
<evidence type="ECO:0000259" key="1">
    <source>
        <dbReference type="Pfam" id="PF25597"/>
    </source>
</evidence>
<feature type="domain" description="Retroviral polymerase SH3-like" evidence="1">
    <location>
        <begin position="72"/>
        <end position="133"/>
    </location>
</feature>
<organism evidence="2 3">
    <name type="scientific">Vitis vinifera</name>
    <name type="common">Grape</name>
    <dbReference type="NCBI Taxonomy" id="29760"/>
    <lineage>
        <taxon>Eukaryota</taxon>
        <taxon>Viridiplantae</taxon>
        <taxon>Streptophyta</taxon>
        <taxon>Embryophyta</taxon>
        <taxon>Tracheophyta</taxon>
        <taxon>Spermatophyta</taxon>
        <taxon>Magnoliopsida</taxon>
        <taxon>eudicotyledons</taxon>
        <taxon>Gunneridae</taxon>
        <taxon>Pentapetalae</taxon>
        <taxon>rosids</taxon>
        <taxon>Vitales</taxon>
        <taxon>Vitaceae</taxon>
        <taxon>Viteae</taxon>
        <taxon>Vitis</taxon>
    </lineage>
</organism>
<reference evidence="2 3" key="1">
    <citation type="journal article" date="2018" name="PLoS Genet.">
        <title>Population sequencing reveals clonal diversity and ancestral inbreeding in the grapevine cultivar Chardonnay.</title>
        <authorList>
            <person name="Roach M.J."/>
            <person name="Johnson D.L."/>
            <person name="Bohlmann J."/>
            <person name="van Vuuren H.J."/>
            <person name="Jones S.J."/>
            <person name="Pretorius I.S."/>
            <person name="Schmidt S.A."/>
            <person name="Borneman A.R."/>
        </authorList>
    </citation>
    <scope>NUCLEOTIDE SEQUENCE [LARGE SCALE GENOMIC DNA]</scope>
    <source>
        <strain evidence="3">cv. Chardonnay</strain>
        <tissue evidence="2">Leaf</tissue>
    </source>
</reference>
<dbReference type="InterPro" id="IPR039537">
    <property type="entry name" value="Retrotran_Ty1/copia-like"/>
</dbReference>
<dbReference type="InterPro" id="IPR057670">
    <property type="entry name" value="SH3_retrovirus"/>
</dbReference>
<evidence type="ECO:0000313" key="2">
    <source>
        <dbReference type="EMBL" id="RVW49663.1"/>
    </source>
</evidence>
<accession>A0A438EPK8</accession>
<comment type="caution">
    <text evidence="2">The sequence shown here is derived from an EMBL/GenBank/DDBJ whole genome shotgun (WGS) entry which is preliminary data.</text>
</comment>
<gene>
    <name evidence="2" type="ORF">CK203_076718</name>
</gene>
<name>A0A438EPK8_VITVI</name>
<evidence type="ECO:0000313" key="3">
    <source>
        <dbReference type="Proteomes" id="UP000288805"/>
    </source>
</evidence>
<protein>
    <recommendedName>
        <fullName evidence="1">Retroviral polymerase SH3-like domain-containing protein</fullName>
    </recommendedName>
</protein>
<dbReference type="EMBL" id="QGNW01001221">
    <property type="protein sequence ID" value="RVW49663.1"/>
    <property type="molecule type" value="Genomic_DNA"/>
</dbReference>
<sequence>MNQDLVRLDCFDGSNFTRWQDKVRFLLTALKIFYILDPTLALLPEPKKNEISPYELWKGRKPNIGYFKVWGCLAYCKKTDPHKTKLGPRAIKCAFVGYASNSKAYKLLDLESNVIIESREVEFFENLLSDSNSQVPTSVGESLEETPSKVVEQPIVPQKSQRARKEKVLGSDEIDSQRISFYLVEGNR</sequence>
<dbReference type="PANTHER" id="PTHR42648:SF20">
    <property type="entry name" value="RNA-DIRECTED DNA POLYMERASE"/>
    <property type="match status" value="1"/>
</dbReference>